<gene>
    <name evidence="3" type="ORF">AUJ27_02875</name>
</gene>
<proteinExistence type="predicted"/>
<dbReference type="AlphaFoldDB" id="A0A1J4TAH3"/>
<dbReference type="Proteomes" id="UP000183192">
    <property type="component" value="Unassembled WGS sequence"/>
</dbReference>
<dbReference type="PANTHER" id="PTHR46401">
    <property type="entry name" value="GLYCOSYLTRANSFERASE WBBK-RELATED"/>
    <property type="match status" value="1"/>
</dbReference>
<dbReference type="STRING" id="1805146.AUJ27_02875"/>
<dbReference type="CDD" id="cd03801">
    <property type="entry name" value="GT4_PimA-like"/>
    <property type="match status" value="1"/>
</dbReference>
<protein>
    <recommendedName>
        <fullName evidence="5">Glycosyl transferase family 1 domain-containing protein</fullName>
    </recommendedName>
</protein>
<dbReference type="GO" id="GO:0016757">
    <property type="term" value="F:glycosyltransferase activity"/>
    <property type="evidence" value="ECO:0007669"/>
    <property type="project" value="TreeGrafter"/>
</dbReference>
<evidence type="ECO:0000313" key="4">
    <source>
        <dbReference type="Proteomes" id="UP000183192"/>
    </source>
</evidence>
<name>A0A1J4TAH3_9BACT</name>
<sequence length="343" mass="40182">MAKSPIKIISILIATGIYPPDIGGPAKYAENLAKQFKNKNYEVKILSYKFEKKLPIGLRHIWYFLRMTFNLRYVDLIIALDTFSVGAPAALAAKIFNKKIIIRVGGDFLWETYVEKSGNLIKFKDFYYQKIKLPFKYKIIAFLEKAALKNVSALAFNTGWQKDFFEEIYKLNQSKNFIIENYYCGKIISGEPKEKNFLFAGRRIKLKNIKALEEVFEEIEKEREDIRLDLVDNLSHNELMEKIKLSYALIVPSISEFAPNFIIEGLSFNKPFILTKETGLYEKLKDLGIFINPFDRNDIKNKILFLADEKNYKEYKNRLENFNFTHSWNQIADEFLAVYKKIK</sequence>
<dbReference type="SUPFAM" id="SSF53756">
    <property type="entry name" value="UDP-Glycosyltransferase/glycogen phosphorylase"/>
    <property type="match status" value="1"/>
</dbReference>
<dbReference type="PANTHER" id="PTHR46401:SF2">
    <property type="entry name" value="GLYCOSYLTRANSFERASE WBBK-RELATED"/>
    <property type="match status" value="1"/>
</dbReference>
<accession>A0A1J4TAH3</accession>
<dbReference type="EMBL" id="MNUU01000054">
    <property type="protein sequence ID" value="OIO07223.1"/>
    <property type="molecule type" value="Genomic_DNA"/>
</dbReference>
<evidence type="ECO:0000256" key="2">
    <source>
        <dbReference type="SAM" id="Coils"/>
    </source>
</evidence>
<keyword evidence="2" id="KW-0175">Coiled coil</keyword>
<evidence type="ECO:0000313" key="3">
    <source>
        <dbReference type="EMBL" id="OIO07223.1"/>
    </source>
</evidence>
<keyword evidence="1" id="KW-0808">Transferase</keyword>
<organism evidence="3 4">
    <name type="scientific">Candidatus Falkowbacteria bacterium CG1_02_37_44</name>
    <dbReference type="NCBI Taxonomy" id="1805146"/>
    <lineage>
        <taxon>Bacteria</taxon>
        <taxon>Candidatus Falkowiibacteriota</taxon>
    </lineage>
</organism>
<feature type="coiled-coil region" evidence="2">
    <location>
        <begin position="202"/>
        <end position="229"/>
    </location>
</feature>
<evidence type="ECO:0000256" key="1">
    <source>
        <dbReference type="ARBA" id="ARBA00022679"/>
    </source>
</evidence>
<reference evidence="3 4" key="1">
    <citation type="journal article" date="2016" name="Environ. Microbiol.">
        <title>Genomic resolution of a cold subsurface aquifer community provides metabolic insights for novel microbes adapted to high CO concentrations.</title>
        <authorList>
            <person name="Probst A.J."/>
            <person name="Castelle C.J."/>
            <person name="Singh A."/>
            <person name="Brown C.T."/>
            <person name="Anantharaman K."/>
            <person name="Sharon I."/>
            <person name="Hug L.A."/>
            <person name="Burstein D."/>
            <person name="Emerson J.B."/>
            <person name="Thomas B.C."/>
            <person name="Banfield J.F."/>
        </authorList>
    </citation>
    <scope>NUCLEOTIDE SEQUENCE [LARGE SCALE GENOMIC DNA]</scope>
    <source>
        <strain evidence="3">CG1_02_37_44</strain>
    </source>
</reference>
<comment type="caution">
    <text evidence="3">The sequence shown here is derived from an EMBL/GenBank/DDBJ whole genome shotgun (WGS) entry which is preliminary data.</text>
</comment>
<dbReference type="Gene3D" id="3.40.50.2000">
    <property type="entry name" value="Glycogen Phosphorylase B"/>
    <property type="match status" value="2"/>
</dbReference>
<evidence type="ECO:0008006" key="5">
    <source>
        <dbReference type="Google" id="ProtNLM"/>
    </source>
</evidence>